<evidence type="ECO:0000256" key="2">
    <source>
        <dbReference type="RuleBase" id="RU000363"/>
    </source>
</evidence>
<dbReference type="InterPro" id="IPR020904">
    <property type="entry name" value="Sc_DH/Rdtase_CS"/>
</dbReference>
<dbReference type="EMBL" id="OV651815">
    <property type="protein sequence ID" value="CAH1108571.1"/>
    <property type="molecule type" value="Genomic_DNA"/>
</dbReference>
<proteinExistence type="inferred from homology"/>
<dbReference type="PRINTS" id="PR00081">
    <property type="entry name" value="GDHRDH"/>
</dbReference>
<dbReference type="Pfam" id="PF00106">
    <property type="entry name" value="adh_short"/>
    <property type="match status" value="1"/>
</dbReference>
<keyword evidence="3" id="KW-0472">Membrane</keyword>
<dbReference type="PRINTS" id="PR00080">
    <property type="entry name" value="SDRFAMILY"/>
</dbReference>
<dbReference type="PANTHER" id="PTHR44269">
    <property type="entry name" value="DEHYDROGENASE/REDUCTASE SDR FAMILY MEMBER 7-RELATED"/>
    <property type="match status" value="1"/>
</dbReference>
<evidence type="ECO:0000313" key="5">
    <source>
        <dbReference type="Proteomes" id="UP001153636"/>
    </source>
</evidence>
<accession>A0A9P0CUP8</accession>
<feature type="transmembrane region" description="Helical" evidence="3">
    <location>
        <begin position="6"/>
        <end position="33"/>
    </location>
</feature>
<gene>
    <name evidence="4" type="ORF">PSYICH_LOCUS9287</name>
</gene>
<dbReference type="Proteomes" id="UP001153636">
    <property type="component" value="Chromosome 3"/>
</dbReference>
<organism evidence="4 5">
    <name type="scientific">Psylliodes chrysocephalus</name>
    <dbReference type="NCBI Taxonomy" id="3402493"/>
    <lineage>
        <taxon>Eukaryota</taxon>
        <taxon>Metazoa</taxon>
        <taxon>Ecdysozoa</taxon>
        <taxon>Arthropoda</taxon>
        <taxon>Hexapoda</taxon>
        <taxon>Insecta</taxon>
        <taxon>Pterygota</taxon>
        <taxon>Neoptera</taxon>
        <taxon>Endopterygota</taxon>
        <taxon>Coleoptera</taxon>
        <taxon>Polyphaga</taxon>
        <taxon>Cucujiformia</taxon>
        <taxon>Chrysomeloidea</taxon>
        <taxon>Chrysomelidae</taxon>
        <taxon>Galerucinae</taxon>
        <taxon>Alticini</taxon>
        <taxon>Psylliodes</taxon>
    </lineage>
</organism>
<dbReference type="InterPro" id="IPR002347">
    <property type="entry name" value="SDR_fam"/>
</dbReference>
<comment type="similarity">
    <text evidence="2">Belongs to the short-chain dehydrogenases/reductases (SDR) family.</text>
</comment>
<dbReference type="Gene3D" id="3.40.50.720">
    <property type="entry name" value="NAD(P)-binding Rossmann-like Domain"/>
    <property type="match status" value="1"/>
</dbReference>
<dbReference type="InterPro" id="IPR036291">
    <property type="entry name" value="NAD(P)-bd_dom_sf"/>
</dbReference>
<feature type="transmembrane region" description="Helical" evidence="3">
    <location>
        <begin position="285"/>
        <end position="309"/>
    </location>
</feature>
<evidence type="ECO:0000313" key="4">
    <source>
        <dbReference type="EMBL" id="CAH1108571.1"/>
    </source>
</evidence>
<protein>
    <recommendedName>
        <fullName evidence="6">Dehydrogenase/reductase SDR family member 7</fullName>
    </recommendedName>
</protein>
<evidence type="ECO:0000256" key="3">
    <source>
        <dbReference type="SAM" id="Phobius"/>
    </source>
</evidence>
<dbReference type="PROSITE" id="PS00061">
    <property type="entry name" value="ADH_SHORT"/>
    <property type="match status" value="1"/>
</dbReference>
<keyword evidence="3" id="KW-1133">Transmembrane helix</keyword>
<keyword evidence="1" id="KW-0560">Oxidoreductase</keyword>
<evidence type="ECO:0000256" key="1">
    <source>
        <dbReference type="ARBA" id="ARBA00023002"/>
    </source>
</evidence>
<keyword evidence="3" id="KW-0812">Transmembrane</keyword>
<sequence length="330" mass="36568">MFFTAIGIGVFVYGVVFSVLACLADCDVELWLYEKLGKSPRRLKGKVVFITGASSGIGEHTAYSLAKFGVKLALAARRPHELQRVKNKCLELSKGQLEDKDVLTIPMDVTDCSSHKRHFSMAVNHFGKVDILLNNAGRSQRAEWDATELAVDHQLFELNVFAVVNLTRVAMEHFNAMGQGHVAVVSSLAGIIGAPHSGTYTGSKHAIHGYFNSLRIENIRKKLNVTLLCPGPTFTNFLGEAFTGKIGQKLNSSTDPKDKRMTAERCGYLNAVALVNKTRESWMGVFPIIPFTYIGIYFPIIFNCALQILGPEYLFKLRDSKKPDQNSHKD</sequence>
<dbReference type="PANTHER" id="PTHR44269:SF1">
    <property type="entry name" value="DEHYDROGENASE_REDUCTASE SDR FAMILY MEMBER 7"/>
    <property type="match status" value="1"/>
</dbReference>
<dbReference type="InterPro" id="IPR053011">
    <property type="entry name" value="SDR_family_member_7"/>
</dbReference>
<evidence type="ECO:0008006" key="6">
    <source>
        <dbReference type="Google" id="ProtNLM"/>
    </source>
</evidence>
<dbReference type="GO" id="GO:0016491">
    <property type="term" value="F:oxidoreductase activity"/>
    <property type="evidence" value="ECO:0007669"/>
    <property type="project" value="UniProtKB-KW"/>
</dbReference>
<dbReference type="AlphaFoldDB" id="A0A9P0CUP8"/>
<dbReference type="OrthoDB" id="47007at2759"/>
<reference evidence="4" key="1">
    <citation type="submission" date="2022-01" db="EMBL/GenBank/DDBJ databases">
        <authorList>
            <person name="King R."/>
        </authorList>
    </citation>
    <scope>NUCLEOTIDE SEQUENCE</scope>
</reference>
<dbReference type="SUPFAM" id="SSF51735">
    <property type="entry name" value="NAD(P)-binding Rossmann-fold domains"/>
    <property type="match status" value="1"/>
</dbReference>
<keyword evidence="5" id="KW-1185">Reference proteome</keyword>
<name>A0A9P0CUP8_9CUCU</name>